<evidence type="ECO:0000313" key="5">
    <source>
        <dbReference type="EMBL" id="XDQ23728.1"/>
    </source>
</evidence>
<evidence type="ECO:0000256" key="3">
    <source>
        <dbReference type="ARBA" id="ARBA00023163"/>
    </source>
</evidence>
<protein>
    <submittedName>
        <fullName evidence="5">LuxR C-terminal-related transcriptional regulator</fullName>
    </submittedName>
</protein>
<dbReference type="SMART" id="SM00421">
    <property type="entry name" value="HTH_LUXR"/>
    <property type="match status" value="1"/>
</dbReference>
<dbReference type="EMBL" id="CP163435">
    <property type="protein sequence ID" value="XDQ23728.1"/>
    <property type="molecule type" value="Genomic_DNA"/>
</dbReference>
<organism evidence="5">
    <name type="scientific">Streptomyces sp. R21</name>
    <dbReference type="NCBI Taxonomy" id="3238627"/>
    <lineage>
        <taxon>Bacteria</taxon>
        <taxon>Bacillati</taxon>
        <taxon>Actinomycetota</taxon>
        <taxon>Actinomycetes</taxon>
        <taxon>Kitasatosporales</taxon>
        <taxon>Streptomycetaceae</taxon>
        <taxon>Streptomyces</taxon>
    </lineage>
</organism>
<keyword evidence="2" id="KW-0238">DNA-binding</keyword>
<evidence type="ECO:0000256" key="1">
    <source>
        <dbReference type="ARBA" id="ARBA00023015"/>
    </source>
</evidence>
<dbReference type="InterPro" id="IPR029016">
    <property type="entry name" value="GAF-like_dom_sf"/>
</dbReference>
<dbReference type="Gene3D" id="3.30.450.40">
    <property type="match status" value="1"/>
</dbReference>
<dbReference type="InterPro" id="IPR016032">
    <property type="entry name" value="Sig_transdc_resp-reg_C-effctor"/>
</dbReference>
<dbReference type="Gene3D" id="1.10.10.10">
    <property type="entry name" value="Winged helix-like DNA-binding domain superfamily/Winged helix DNA-binding domain"/>
    <property type="match status" value="1"/>
</dbReference>
<dbReference type="InterPro" id="IPR036388">
    <property type="entry name" value="WH-like_DNA-bd_sf"/>
</dbReference>
<dbReference type="Pfam" id="PF01590">
    <property type="entry name" value="GAF"/>
    <property type="match status" value="1"/>
</dbReference>
<reference evidence="5" key="1">
    <citation type="submission" date="2024-07" db="EMBL/GenBank/DDBJ databases">
        <authorList>
            <person name="Yu S.T."/>
        </authorList>
    </citation>
    <scope>NUCLEOTIDE SEQUENCE</scope>
    <source>
        <strain evidence="5">R21</strain>
    </source>
</reference>
<dbReference type="GO" id="GO:0006355">
    <property type="term" value="P:regulation of DNA-templated transcription"/>
    <property type="evidence" value="ECO:0007669"/>
    <property type="project" value="InterPro"/>
</dbReference>
<dbReference type="PRINTS" id="PR00038">
    <property type="entry name" value="HTHLUXR"/>
</dbReference>
<dbReference type="PROSITE" id="PS50043">
    <property type="entry name" value="HTH_LUXR_2"/>
    <property type="match status" value="1"/>
</dbReference>
<dbReference type="RefSeq" id="WP_369229727.1">
    <property type="nucleotide sequence ID" value="NZ_CP163435.1"/>
</dbReference>
<dbReference type="AlphaFoldDB" id="A0AB39NYQ3"/>
<feature type="domain" description="HTH luxR-type" evidence="4">
    <location>
        <begin position="297"/>
        <end position="362"/>
    </location>
</feature>
<dbReference type="PANTHER" id="PTHR44688:SF16">
    <property type="entry name" value="DNA-BINDING TRANSCRIPTIONAL ACTIVATOR DEVR_DOSR"/>
    <property type="match status" value="1"/>
</dbReference>
<evidence type="ECO:0000256" key="2">
    <source>
        <dbReference type="ARBA" id="ARBA00023125"/>
    </source>
</evidence>
<evidence type="ECO:0000259" key="4">
    <source>
        <dbReference type="PROSITE" id="PS50043"/>
    </source>
</evidence>
<dbReference type="GO" id="GO:0003677">
    <property type="term" value="F:DNA binding"/>
    <property type="evidence" value="ECO:0007669"/>
    <property type="project" value="UniProtKB-KW"/>
</dbReference>
<dbReference type="SUPFAM" id="SSF46894">
    <property type="entry name" value="C-terminal effector domain of the bipartite response regulators"/>
    <property type="match status" value="1"/>
</dbReference>
<dbReference type="Pfam" id="PF00196">
    <property type="entry name" value="GerE"/>
    <property type="match status" value="1"/>
</dbReference>
<dbReference type="InterPro" id="IPR000792">
    <property type="entry name" value="Tscrpt_reg_LuxR_C"/>
</dbReference>
<dbReference type="InterPro" id="IPR003018">
    <property type="entry name" value="GAF"/>
</dbReference>
<name>A0AB39NYQ3_9ACTN</name>
<keyword evidence="3" id="KW-0804">Transcription</keyword>
<keyword evidence="1" id="KW-0805">Transcription regulation</keyword>
<dbReference type="SUPFAM" id="SSF55781">
    <property type="entry name" value="GAF domain-like"/>
    <property type="match status" value="1"/>
</dbReference>
<dbReference type="PANTHER" id="PTHR44688">
    <property type="entry name" value="DNA-BINDING TRANSCRIPTIONAL ACTIVATOR DEVR_DOSR"/>
    <property type="match status" value="1"/>
</dbReference>
<accession>A0AB39NYQ3</accession>
<gene>
    <name evidence="5" type="ORF">AB5J56_03025</name>
</gene>
<proteinExistence type="predicted"/>
<sequence length="366" mass="38447">MAGATAAAARVERQVSGIVGRSWAGLDAVSFRTDVLRRLRRIVPVDAAFFATVDPVTLLFTSALAEDPLAAATPLFLDNEFGCQDVNKFAALAEALSPVASLDLATAGDRTASPRYREVMAPLGLGDELRAALVCGHHCWGVLCLHREESPSGFTARELDLVRRLVPHLAEGLRRAVTADATGPPTPTGSQAAGILVLDADLGLVSMSAEAEQWLADVPAHHWPGVRELPLPVYAAAARLALAERARPSDAPAPGTVRLRGRSGQWLSLHATRLQGPAGLQIGVVVQAAQPAELSSLLLSAHGLTGAQARVAALVLKGRSTRQIVAELHVSANTVQEHLTAVFDKFGVRSRRELVGAVLSAAAAPH</sequence>